<dbReference type="Gene3D" id="1.20.120.450">
    <property type="entry name" value="dinb family like domain"/>
    <property type="match status" value="1"/>
</dbReference>
<accession>A0A1I4YK39</accession>
<reference evidence="3 4" key="1">
    <citation type="submission" date="2016-10" db="EMBL/GenBank/DDBJ databases">
        <authorList>
            <person name="de Groot N.N."/>
        </authorList>
    </citation>
    <scope>NUCLEOTIDE SEQUENCE [LARGE SCALE GENOMIC DNA]</scope>
    <source>
        <strain evidence="3 4">CGMCC 4.1877</strain>
    </source>
</reference>
<dbReference type="InterPro" id="IPR034660">
    <property type="entry name" value="DinB/YfiT-like"/>
</dbReference>
<dbReference type="InterPro" id="IPR024344">
    <property type="entry name" value="MDMPI_metal-binding"/>
</dbReference>
<dbReference type="GO" id="GO:0046872">
    <property type="term" value="F:metal ion binding"/>
    <property type="evidence" value="ECO:0007669"/>
    <property type="project" value="InterPro"/>
</dbReference>
<dbReference type="GO" id="GO:0016853">
    <property type="term" value="F:isomerase activity"/>
    <property type="evidence" value="ECO:0007669"/>
    <property type="project" value="UniProtKB-KW"/>
</dbReference>
<evidence type="ECO:0000259" key="2">
    <source>
        <dbReference type="Pfam" id="PF11716"/>
    </source>
</evidence>
<evidence type="ECO:0000313" key="3">
    <source>
        <dbReference type="EMBL" id="SFN38384.1"/>
    </source>
</evidence>
<dbReference type="OrthoDB" id="5118203at2"/>
<keyword evidence="3" id="KW-0670">Pyruvate</keyword>
<gene>
    <name evidence="3" type="ORF">SAMN05216207_1013128</name>
</gene>
<keyword evidence="3" id="KW-0413">Isomerase</keyword>
<dbReference type="NCBIfam" id="TIGR03083">
    <property type="entry name" value="maleylpyruvate isomerase family mycothiol-dependent enzyme"/>
    <property type="match status" value="1"/>
</dbReference>
<evidence type="ECO:0000313" key="4">
    <source>
        <dbReference type="Proteomes" id="UP000199614"/>
    </source>
</evidence>
<dbReference type="Pfam" id="PF11716">
    <property type="entry name" value="MDMPI_N"/>
    <property type="match status" value="1"/>
</dbReference>
<dbReference type="SUPFAM" id="SSF109854">
    <property type="entry name" value="DinB/YfiT-like putative metalloenzymes"/>
    <property type="match status" value="1"/>
</dbReference>
<dbReference type="Proteomes" id="UP000199614">
    <property type="component" value="Unassembled WGS sequence"/>
</dbReference>
<dbReference type="AlphaFoldDB" id="A0A1I4YK39"/>
<organism evidence="3 4">
    <name type="scientific">Pseudonocardia ammonioxydans</name>
    <dbReference type="NCBI Taxonomy" id="260086"/>
    <lineage>
        <taxon>Bacteria</taxon>
        <taxon>Bacillati</taxon>
        <taxon>Actinomycetota</taxon>
        <taxon>Actinomycetes</taxon>
        <taxon>Pseudonocardiales</taxon>
        <taxon>Pseudonocardiaceae</taxon>
        <taxon>Pseudonocardia</taxon>
    </lineage>
</organism>
<evidence type="ECO:0000256" key="1">
    <source>
        <dbReference type="SAM" id="MobiDB-lite"/>
    </source>
</evidence>
<proteinExistence type="predicted"/>
<name>A0A1I4YK39_PSUAM</name>
<feature type="domain" description="Mycothiol-dependent maleylpyruvate isomerase metal-binding" evidence="2">
    <location>
        <begin position="8"/>
        <end position="95"/>
    </location>
</feature>
<dbReference type="EMBL" id="FOUY01000013">
    <property type="protein sequence ID" value="SFN38384.1"/>
    <property type="molecule type" value="Genomic_DNA"/>
</dbReference>
<dbReference type="STRING" id="260086.SAMN05216207_1013128"/>
<feature type="region of interest" description="Disordered" evidence="1">
    <location>
        <begin position="1"/>
        <end position="25"/>
    </location>
</feature>
<dbReference type="InterPro" id="IPR017517">
    <property type="entry name" value="Maleyloyr_isom"/>
</dbReference>
<keyword evidence="4" id="KW-1185">Reference proteome</keyword>
<sequence length="180" mass="19636">MPWRTWPPGAVTGRETPAYASREQRDTDIETAAGKSAAELVTALGQANGRLLGAFQRLQGGVQVETLPTLFSGEISAYSLPARRTTELVVHHNDLDTTWDWHEAGPDAIVDAIDICVHRLQVHPDAPGLHVVAREGEEWTVGDGSVRIEGYYETLLPFLARAEVDEGLQYEGGLPALPAW</sequence>
<protein>
    <submittedName>
        <fullName evidence="3">Maleylpyruvate isomerase</fullName>
    </submittedName>
</protein>